<dbReference type="Proteomes" id="UP000002714">
    <property type="component" value="Chromosome"/>
</dbReference>
<evidence type="ECO:0000259" key="1">
    <source>
        <dbReference type="Pfam" id="PF02254"/>
    </source>
</evidence>
<organism evidence="2 3">
    <name type="scientific">Sulfurimonas denitrificans (strain ATCC 33889 / DSM 1251)</name>
    <name type="common">Thiomicrospira denitrificans (strain ATCC 33889 / DSM 1251)</name>
    <dbReference type="NCBI Taxonomy" id="326298"/>
    <lineage>
        <taxon>Bacteria</taxon>
        <taxon>Pseudomonadati</taxon>
        <taxon>Campylobacterota</taxon>
        <taxon>Epsilonproteobacteria</taxon>
        <taxon>Campylobacterales</taxon>
        <taxon>Sulfurimonadaceae</taxon>
        <taxon>Sulfurimonas</taxon>
    </lineage>
</organism>
<dbReference type="STRING" id="326298.Suden_1331"/>
<dbReference type="Pfam" id="PF02254">
    <property type="entry name" value="TrkA_N"/>
    <property type="match status" value="1"/>
</dbReference>
<sequence>MHKIALIFGHNDYTFEIEKNIKSHYKKIYIFELDEQGGSKESNGYEIQTFDLSEDWDELREIVNIDECEAFCILEEMSKNIFLTLSLRDTFENLKIVALSQDKESTDKLILAGASKILPTTQTTANIIVEMIKKPIVTEVLHNILYEKSNLKIAQVMVKNAQYFNGIYSSDVDWSKEYNITVLSVIDEEGDTEFIYSAKAKHQQIKNGYQFVVVGFDIDIIEFEKLIGGANE</sequence>
<gene>
    <name evidence="2" type="ordered locus">Suden_1331</name>
</gene>
<dbReference type="RefSeq" id="WP_011372961.1">
    <property type="nucleotide sequence ID" value="NC_007575.1"/>
</dbReference>
<dbReference type="OrthoDB" id="5338685at2"/>
<accession>Q30QX2</accession>
<feature type="domain" description="RCK N-terminal" evidence="1">
    <location>
        <begin position="6"/>
        <end position="117"/>
    </location>
</feature>
<dbReference type="HOGENOM" id="CLU_050982_4_0_7"/>
<keyword evidence="3" id="KW-1185">Reference proteome</keyword>
<dbReference type="SUPFAM" id="SSF51735">
    <property type="entry name" value="NAD(P)-binding Rossmann-fold domains"/>
    <property type="match status" value="1"/>
</dbReference>
<dbReference type="InterPro" id="IPR036291">
    <property type="entry name" value="NAD(P)-bd_dom_sf"/>
</dbReference>
<dbReference type="Gene3D" id="3.40.50.720">
    <property type="entry name" value="NAD(P)-binding Rossmann-like Domain"/>
    <property type="match status" value="1"/>
</dbReference>
<dbReference type="EMBL" id="CP000153">
    <property type="protein sequence ID" value="ABB44609.1"/>
    <property type="molecule type" value="Genomic_DNA"/>
</dbReference>
<dbReference type="eggNOG" id="COG1226">
    <property type="taxonomic scope" value="Bacteria"/>
</dbReference>
<proteinExistence type="predicted"/>
<dbReference type="GO" id="GO:0006813">
    <property type="term" value="P:potassium ion transport"/>
    <property type="evidence" value="ECO:0007669"/>
    <property type="project" value="InterPro"/>
</dbReference>
<dbReference type="AlphaFoldDB" id="Q30QX2"/>
<name>Q30QX2_SULDN</name>
<protein>
    <submittedName>
        <fullName evidence="2">TrkA-N</fullName>
    </submittedName>
</protein>
<reference evidence="2 3" key="1">
    <citation type="journal article" date="2008" name="Appl. Environ. Microbiol.">
        <title>Genome of the epsilonproteobacterial chemolithoautotroph Sulfurimonas denitrificans.</title>
        <authorList>
            <person name="Sievert S.M."/>
            <person name="Scott K.M."/>
            <person name="Klotz M.G."/>
            <person name="Chain P.S.G."/>
            <person name="Hauser L.J."/>
            <person name="Hemp J."/>
            <person name="Huegler M."/>
            <person name="Land M."/>
            <person name="Lapidus A."/>
            <person name="Larimer F.W."/>
            <person name="Lucas S."/>
            <person name="Malfatti S.A."/>
            <person name="Meyer F."/>
            <person name="Paulsen I.T."/>
            <person name="Ren Q."/>
            <person name="Simon J."/>
            <person name="Bailey K."/>
            <person name="Diaz E."/>
            <person name="Fitzpatrick K.A."/>
            <person name="Glover B."/>
            <person name="Gwatney N."/>
            <person name="Korajkic A."/>
            <person name="Long A."/>
            <person name="Mobberley J.M."/>
            <person name="Pantry S.N."/>
            <person name="Pazder G."/>
            <person name="Peterson S."/>
            <person name="Quintanilla J.D."/>
            <person name="Sprinkle R."/>
            <person name="Stephens J."/>
            <person name="Thomas P."/>
            <person name="Vaughn R."/>
            <person name="Weber M.J."/>
            <person name="Wooten L.L."/>
        </authorList>
    </citation>
    <scope>NUCLEOTIDE SEQUENCE [LARGE SCALE GENOMIC DNA]</scope>
    <source>
        <strain evidence="3">ATCC 33889 / DSM 1251</strain>
    </source>
</reference>
<evidence type="ECO:0000313" key="3">
    <source>
        <dbReference type="Proteomes" id="UP000002714"/>
    </source>
</evidence>
<dbReference type="KEGG" id="tdn:Suden_1331"/>
<dbReference type="InterPro" id="IPR003148">
    <property type="entry name" value="RCK_N"/>
</dbReference>
<evidence type="ECO:0000313" key="2">
    <source>
        <dbReference type="EMBL" id="ABB44609.1"/>
    </source>
</evidence>